<name>A0A369TGY6_9PROT</name>
<dbReference type="NCBIfam" id="TIGR00540">
    <property type="entry name" value="TPR_hemY_coli"/>
    <property type="match status" value="1"/>
</dbReference>
<evidence type="ECO:0000256" key="10">
    <source>
        <dbReference type="SAM" id="MobiDB-lite"/>
    </source>
</evidence>
<keyword evidence="4" id="KW-1003">Cell membrane</keyword>
<evidence type="ECO:0000313" key="13">
    <source>
        <dbReference type="EMBL" id="RDD63397.1"/>
    </source>
</evidence>
<evidence type="ECO:0000256" key="7">
    <source>
        <dbReference type="ARBA" id="ARBA00022989"/>
    </source>
</evidence>
<dbReference type="Pfam" id="PF07219">
    <property type="entry name" value="HemY_N"/>
    <property type="match status" value="1"/>
</dbReference>
<evidence type="ECO:0000256" key="1">
    <source>
        <dbReference type="ARBA" id="ARBA00002962"/>
    </source>
</evidence>
<accession>A0A369TGY6</accession>
<feature type="domain" description="HemY N-terminal" evidence="12">
    <location>
        <begin position="26"/>
        <end position="132"/>
    </location>
</feature>
<reference evidence="13 14" key="1">
    <citation type="submission" date="2018-07" db="EMBL/GenBank/DDBJ databases">
        <title>Venubactetium sediminum gen. nov., sp. nov., isolated from a marine solar saltern.</title>
        <authorList>
            <person name="Wang S."/>
        </authorList>
    </citation>
    <scope>NUCLEOTIDE SEQUENCE [LARGE SCALE GENOMIC DNA]</scope>
    <source>
        <strain evidence="13 14">WD2A32</strain>
    </source>
</reference>
<feature type="compositionally biased region" description="Low complexity" evidence="10">
    <location>
        <begin position="462"/>
        <end position="487"/>
    </location>
</feature>
<evidence type="ECO:0000256" key="9">
    <source>
        <dbReference type="ARBA" id="ARBA00023244"/>
    </source>
</evidence>
<dbReference type="GO" id="GO:0005886">
    <property type="term" value="C:plasma membrane"/>
    <property type="evidence" value="ECO:0007669"/>
    <property type="project" value="UniProtKB-SubCell"/>
</dbReference>
<dbReference type="Gene3D" id="1.25.40.10">
    <property type="entry name" value="Tetratricopeptide repeat domain"/>
    <property type="match status" value="2"/>
</dbReference>
<dbReference type="EMBL" id="QPMH01000002">
    <property type="protein sequence ID" value="RDD63397.1"/>
    <property type="molecule type" value="Genomic_DNA"/>
</dbReference>
<evidence type="ECO:0000313" key="14">
    <source>
        <dbReference type="Proteomes" id="UP000253941"/>
    </source>
</evidence>
<comment type="pathway">
    <text evidence="3">Porphyrin-containing compound metabolism; protoheme biosynthesis.</text>
</comment>
<evidence type="ECO:0000256" key="11">
    <source>
        <dbReference type="SAM" id="Phobius"/>
    </source>
</evidence>
<keyword evidence="8 11" id="KW-0472">Membrane</keyword>
<keyword evidence="7 11" id="KW-1133">Transmembrane helix</keyword>
<dbReference type="Proteomes" id="UP000253941">
    <property type="component" value="Unassembled WGS sequence"/>
</dbReference>
<evidence type="ECO:0000256" key="3">
    <source>
        <dbReference type="ARBA" id="ARBA00004744"/>
    </source>
</evidence>
<keyword evidence="14" id="KW-1185">Reference proteome</keyword>
<proteinExistence type="predicted"/>
<evidence type="ECO:0000259" key="12">
    <source>
        <dbReference type="Pfam" id="PF07219"/>
    </source>
</evidence>
<dbReference type="GO" id="GO:0006779">
    <property type="term" value="P:porphyrin-containing compound biosynthetic process"/>
    <property type="evidence" value="ECO:0007669"/>
    <property type="project" value="UniProtKB-KW"/>
</dbReference>
<comment type="subcellular location">
    <subcellularLocation>
        <location evidence="2">Cell inner membrane</location>
        <topology evidence="2">Multi-pass membrane protein</topology>
    </subcellularLocation>
</comment>
<comment type="function">
    <text evidence="1">Involved in a late step of protoheme IX synthesis.</text>
</comment>
<evidence type="ECO:0000256" key="5">
    <source>
        <dbReference type="ARBA" id="ARBA00022519"/>
    </source>
</evidence>
<keyword evidence="5" id="KW-0997">Cell inner membrane</keyword>
<dbReference type="RefSeq" id="WP_114580651.1">
    <property type="nucleotide sequence ID" value="NZ_QPMH01000002.1"/>
</dbReference>
<dbReference type="UniPathway" id="UPA00252"/>
<dbReference type="InterPro" id="IPR005254">
    <property type="entry name" value="Heme_biosyn_assoc_TPR_pro"/>
</dbReference>
<protein>
    <submittedName>
        <fullName evidence="13">Heme biosynthesis protein HemY</fullName>
    </submittedName>
</protein>
<dbReference type="InterPro" id="IPR011990">
    <property type="entry name" value="TPR-like_helical_dom_sf"/>
</dbReference>
<sequence length="502" mass="54904">MVRGLIFFLKLAVLVTAAVWIAEQPGQVLIEWQGYRIETSVGILILAVLLVAGVAAVLYRFWGRFIRLPGSVAGWAKGRRRRRGYEALTQGMVSVAAGEPDEARRFARKADHLLEEPPLTMLLSAQAAQLNGDEQAATRYFNAMLENPETRFLGLRGLLRQAERDGNWQAALDYAKQAYDLRPRTPWVLSSLFELSLRAGDPDRALEATADSRRQGVLTREEADRRRGLLLTEKARRALADGDEVTARDTSKQAHKLVPELPAAAQVRARVLLAEDRKRAAAKTIEETWSRHPHPDLIELYRQARPAKDAIDRVTKLNRLAERNPGHRESEIALARAALDAGLWGEARRHLDKADGDSPGETVCRMMAELEERENGDQDAARQWLIRATDAPGDPAWVCGHCGVVAADWHAACGHCGSFDSFAWRTPPQITEAEAEYLAGPAQHARLEGEAAKPAAAAAAAAASGQATAVEDAETTEAPAGEAATSEVRPEADSAQAERQPS</sequence>
<dbReference type="InterPro" id="IPR016982">
    <property type="entry name" value="Mms48"/>
</dbReference>
<keyword evidence="6 11" id="KW-0812">Transmembrane</keyword>
<keyword evidence="9" id="KW-0627">Porphyrin biosynthesis</keyword>
<evidence type="ECO:0000256" key="8">
    <source>
        <dbReference type="ARBA" id="ARBA00023136"/>
    </source>
</evidence>
<dbReference type="AlphaFoldDB" id="A0A369TGY6"/>
<dbReference type="SUPFAM" id="SSF48452">
    <property type="entry name" value="TPR-like"/>
    <property type="match status" value="2"/>
</dbReference>
<dbReference type="InterPro" id="IPR010817">
    <property type="entry name" value="HemY_N"/>
</dbReference>
<feature type="region of interest" description="Disordered" evidence="10">
    <location>
        <begin position="462"/>
        <end position="502"/>
    </location>
</feature>
<evidence type="ECO:0000256" key="2">
    <source>
        <dbReference type="ARBA" id="ARBA00004429"/>
    </source>
</evidence>
<comment type="caution">
    <text evidence="13">The sequence shown here is derived from an EMBL/GenBank/DDBJ whole genome shotgun (WGS) entry which is preliminary data.</text>
</comment>
<evidence type="ECO:0000256" key="6">
    <source>
        <dbReference type="ARBA" id="ARBA00022692"/>
    </source>
</evidence>
<dbReference type="GO" id="GO:0042168">
    <property type="term" value="P:heme metabolic process"/>
    <property type="evidence" value="ECO:0007669"/>
    <property type="project" value="InterPro"/>
</dbReference>
<dbReference type="PIRSF" id="PIRSF031802">
    <property type="entry name" value="UCP031802"/>
    <property type="match status" value="1"/>
</dbReference>
<gene>
    <name evidence="13" type="ORF">DRB17_02835</name>
</gene>
<evidence type="ECO:0000256" key="4">
    <source>
        <dbReference type="ARBA" id="ARBA00022475"/>
    </source>
</evidence>
<organism evidence="13 14">
    <name type="scientific">Ferruginivarius sediminum</name>
    <dbReference type="NCBI Taxonomy" id="2661937"/>
    <lineage>
        <taxon>Bacteria</taxon>
        <taxon>Pseudomonadati</taxon>
        <taxon>Pseudomonadota</taxon>
        <taxon>Alphaproteobacteria</taxon>
        <taxon>Rhodospirillales</taxon>
        <taxon>Rhodospirillaceae</taxon>
        <taxon>Ferruginivarius</taxon>
    </lineage>
</organism>
<feature type="transmembrane region" description="Helical" evidence="11">
    <location>
        <begin position="41"/>
        <end position="62"/>
    </location>
</feature>